<dbReference type="GO" id="GO:0016616">
    <property type="term" value="F:oxidoreductase activity, acting on the CH-OH group of donors, NAD or NADP as acceptor"/>
    <property type="evidence" value="ECO:0007669"/>
    <property type="project" value="TreeGrafter"/>
</dbReference>
<evidence type="ECO:0000313" key="4">
    <source>
        <dbReference type="EMBL" id="KIX14910.1"/>
    </source>
</evidence>
<dbReference type="AlphaFoldDB" id="A0A0D2JZF1"/>
<accession>A0A0D2JZF1</accession>
<reference evidence="4 5" key="1">
    <citation type="submission" date="2013-11" db="EMBL/GenBank/DDBJ databases">
        <title>Metagenomic analysis of a methanogenic consortium involved in long chain n-alkane degradation.</title>
        <authorList>
            <person name="Davidova I.A."/>
            <person name="Callaghan A.V."/>
            <person name="Wawrik B."/>
            <person name="Pruitt S."/>
            <person name="Marks C."/>
            <person name="Duncan K.E."/>
            <person name="Suflita J.M."/>
        </authorList>
    </citation>
    <scope>NUCLEOTIDE SEQUENCE [LARGE SCALE GENOMIC DNA]</scope>
    <source>
        <strain evidence="4 5">SPR</strain>
    </source>
</reference>
<proteinExistence type="inferred from homology"/>
<evidence type="ECO:0008006" key="6">
    <source>
        <dbReference type="Google" id="ProtNLM"/>
    </source>
</evidence>
<dbReference type="PRINTS" id="PR00080">
    <property type="entry name" value="SDRFAMILY"/>
</dbReference>
<sequence>MRNVGFFMVGKKLFRQVKDFCCLVFKNNILNNILFTQEEELSANTQKEDLAAKAGIITGAASGIGRATALNLAAAGAGLLLADMALEPLQELAAEIKEAGGKEPVTLKVDVSDQGQVRDMVLKAKESFGSVDFMVNSAGILRRTGFTEIPAEEWDLMLAVNLTGVFYCCQEAAKVMVEQKSGSIVNVSSLAGRSTSILGGAHYTTVKHGVVGLSRHAARELGPNGIRVNAFCPGATITPMTETSAQKEERDRASAATPLRRWAKPEEQASVIAFLVSDASSFMTGACLDSNGGALMV</sequence>
<keyword evidence="2" id="KW-0560">Oxidoreductase</keyword>
<dbReference type="Pfam" id="PF13561">
    <property type="entry name" value="adh_short_C2"/>
    <property type="match status" value="1"/>
</dbReference>
<evidence type="ECO:0000256" key="3">
    <source>
        <dbReference type="SAM" id="MobiDB-lite"/>
    </source>
</evidence>
<protein>
    <recommendedName>
        <fullName evidence="6">Short-chain dehydrogenase</fullName>
    </recommendedName>
</protein>
<dbReference type="PANTHER" id="PTHR42760">
    <property type="entry name" value="SHORT-CHAIN DEHYDROGENASES/REDUCTASES FAMILY MEMBER"/>
    <property type="match status" value="1"/>
</dbReference>
<name>A0A0D2JZF1_9BACT</name>
<dbReference type="FunCoup" id="A0A0D2JZF1">
    <property type="interactions" value="60"/>
</dbReference>
<dbReference type="Gene3D" id="3.40.50.720">
    <property type="entry name" value="NAD(P)-binding Rossmann-like Domain"/>
    <property type="match status" value="1"/>
</dbReference>
<dbReference type="FunFam" id="3.40.50.720:FF:000084">
    <property type="entry name" value="Short-chain dehydrogenase reductase"/>
    <property type="match status" value="1"/>
</dbReference>
<comment type="caution">
    <text evidence="4">The sequence shown here is derived from an EMBL/GenBank/DDBJ whole genome shotgun (WGS) entry which is preliminary data.</text>
</comment>
<keyword evidence="5" id="KW-1185">Reference proteome</keyword>
<organism evidence="4 5">
    <name type="scientific">Dethiosulfatarculus sandiegensis</name>
    <dbReference type="NCBI Taxonomy" id="1429043"/>
    <lineage>
        <taxon>Bacteria</taxon>
        <taxon>Pseudomonadati</taxon>
        <taxon>Thermodesulfobacteriota</taxon>
        <taxon>Desulfarculia</taxon>
        <taxon>Desulfarculales</taxon>
        <taxon>Desulfarculaceae</taxon>
        <taxon>Dethiosulfatarculus</taxon>
    </lineage>
</organism>
<dbReference type="Proteomes" id="UP000032233">
    <property type="component" value="Unassembled WGS sequence"/>
</dbReference>
<evidence type="ECO:0000256" key="1">
    <source>
        <dbReference type="ARBA" id="ARBA00006484"/>
    </source>
</evidence>
<dbReference type="InParanoid" id="A0A0D2JZF1"/>
<feature type="region of interest" description="Disordered" evidence="3">
    <location>
        <begin position="240"/>
        <end position="260"/>
    </location>
</feature>
<dbReference type="SUPFAM" id="SSF51735">
    <property type="entry name" value="NAD(P)-binding Rossmann-fold domains"/>
    <property type="match status" value="1"/>
</dbReference>
<dbReference type="EMBL" id="AZAC01000008">
    <property type="protein sequence ID" value="KIX14910.1"/>
    <property type="molecule type" value="Genomic_DNA"/>
</dbReference>
<dbReference type="InterPro" id="IPR036291">
    <property type="entry name" value="NAD(P)-bd_dom_sf"/>
</dbReference>
<comment type="similarity">
    <text evidence="1">Belongs to the short-chain dehydrogenases/reductases (SDR) family.</text>
</comment>
<dbReference type="InterPro" id="IPR002347">
    <property type="entry name" value="SDR_fam"/>
</dbReference>
<evidence type="ECO:0000313" key="5">
    <source>
        <dbReference type="Proteomes" id="UP000032233"/>
    </source>
</evidence>
<dbReference type="STRING" id="1429043.X474_07110"/>
<dbReference type="PANTHER" id="PTHR42760:SF133">
    <property type="entry name" value="3-OXOACYL-[ACYL-CARRIER-PROTEIN] REDUCTASE"/>
    <property type="match status" value="1"/>
</dbReference>
<dbReference type="CDD" id="cd05233">
    <property type="entry name" value="SDR_c"/>
    <property type="match status" value="1"/>
</dbReference>
<dbReference type="PRINTS" id="PR00081">
    <property type="entry name" value="GDHRDH"/>
</dbReference>
<gene>
    <name evidence="4" type="ORF">X474_07110</name>
</gene>
<evidence type="ECO:0000256" key="2">
    <source>
        <dbReference type="ARBA" id="ARBA00023002"/>
    </source>
</evidence>